<evidence type="ECO:0000259" key="1">
    <source>
        <dbReference type="PROSITE" id="PS51819"/>
    </source>
</evidence>
<reference evidence="2 3" key="1">
    <citation type="submission" date="2020-10" db="EMBL/GenBank/DDBJ databases">
        <title>Connecting structure to function with the recovery of over 1000 high-quality activated sludge metagenome-assembled genomes encoding full-length rRNA genes using long-read sequencing.</title>
        <authorList>
            <person name="Singleton C.M."/>
            <person name="Petriglieri F."/>
            <person name="Kristensen J.M."/>
            <person name="Kirkegaard R.H."/>
            <person name="Michaelsen T.Y."/>
            <person name="Andersen M.H."/>
            <person name="Karst S.M."/>
            <person name="Dueholm M.S."/>
            <person name="Nielsen P.H."/>
            <person name="Albertsen M."/>
        </authorList>
    </citation>
    <scope>NUCLEOTIDE SEQUENCE [LARGE SCALE GENOMIC DNA]</scope>
    <source>
        <strain evidence="2">Ega_18-Q3-R5-49_MAXAC.001</strain>
    </source>
</reference>
<comment type="caution">
    <text evidence="2">The sequence shown here is derived from an EMBL/GenBank/DDBJ whole genome shotgun (WGS) entry which is preliminary data.</text>
</comment>
<dbReference type="InterPro" id="IPR029068">
    <property type="entry name" value="Glyas_Bleomycin-R_OHBP_Dase"/>
</dbReference>
<organism evidence="2 3">
    <name type="scientific">Candidatus Phosphoribacter hodrii</name>
    <dbReference type="NCBI Taxonomy" id="2953743"/>
    <lineage>
        <taxon>Bacteria</taxon>
        <taxon>Bacillati</taxon>
        <taxon>Actinomycetota</taxon>
        <taxon>Actinomycetes</taxon>
        <taxon>Micrococcales</taxon>
        <taxon>Dermatophilaceae</taxon>
        <taxon>Candidatus Phosphoribacter</taxon>
    </lineage>
</organism>
<dbReference type="PROSITE" id="PS51819">
    <property type="entry name" value="VOC"/>
    <property type="match status" value="1"/>
</dbReference>
<dbReference type="AlphaFoldDB" id="A0A935IJ87"/>
<protein>
    <submittedName>
        <fullName evidence="2">VOC family protein</fullName>
    </submittedName>
</protein>
<name>A0A935IJ87_9MICO</name>
<dbReference type="Proteomes" id="UP000726105">
    <property type="component" value="Unassembled WGS sequence"/>
</dbReference>
<sequence length="127" mass="13897">MNLTIHQTYLPQDDPDAALRFYCDVLGFELRGDVGKGPGGSSAPERRVVPPAAVTRASRRRWMIVDMMAKGTFGAINFATPSLDTTFAELEAAGVDIVQEPLDQPWGLRDCAVRDPAGNLVRIIQVR</sequence>
<dbReference type="InterPro" id="IPR004360">
    <property type="entry name" value="Glyas_Fos-R_dOase_dom"/>
</dbReference>
<feature type="domain" description="VOC" evidence="1">
    <location>
        <begin position="4"/>
        <end position="126"/>
    </location>
</feature>
<dbReference type="SUPFAM" id="SSF54593">
    <property type="entry name" value="Glyoxalase/Bleomycin resistance protein/Dihydroxybiphenyl dioxygenase"/>
    <property type="match status" value="1"/>
</dbReference>
<evidence type="ECO:0000313" key="3">
    <source>
        <dbReference type="Proteomes" id="UP000726105"/>
    </source>
</evidence>
<gene>
    <name evidence="2" type="ORF">IPI13_04075</name>
</gene>
<dbReference type="EMBL" id="JADJIB010000001">
    <property type="protein sequence ID" value="MBK7272360.1"/>
    <property type="molecule type" value="Genomic_DNA"/>
</dbReference>
<dbReference type="Pfam" id="PF00903">
    <property type="entry name" value="Glyoxalase"/>
    <property type="match status" value="1"/>
</dbReference>
<proteinExistence type="predicted"/>
<dbReference type="InterPro" id="IPR037523">
    <property type="entry name" value="VOC_core"/>
</dbReference>
<evidence type="ECO:0000313" key="2">
    <source>
        <dbReference type="EMBL" id="MBK7272360.1"/>
    </source>
</evidence>
<accession>A0A935IJ87</accession>
<dbReference type="Gene3D" id="3.10.180.10">
    <property type="entry name" value="2,3-Dihydroxybiphenyl 1,2-Dioxygenase, domain 1"/>
    <property type="match status" value="1"/>
</dbReference>